<protein>
    <recommendedName>
        <fullName evidence="2">UGSC-like domain-containing protein</fullName>
    </recommendedName>
</protein>
<reference evidence="3 4" key="1">
    <citation type="journal article" date="2014" name="Nature">
        <title>An environmental bacterial taxon with a large and distinct metabolic repertoire.</title>
        <authorList>
            <person name="Wilson M.C."/>
            <person name="Mori T."/>
            <person name="Ruckert C."/>
            <person name="Uria A.R."/>
            <person name="Helf M.J."/>
            <person name="Takada K."/>
            <person name="Gernert C."/>
            <person name="Steffens U.A."/>
            <person name="Heycke N."/>
            <person name="Schmitt S."/>
            <person name="Rinke C."/>
            <person name="Helfrich E.J."/>
            <person name="Brachmann A.O."/>
            <person name="Gurgui C."/>
            <person name="Wakimoto T."/>
            <person name="Kracht M."/>
            <person name="Crusemann M."/>
            <person name="Hentschel U."/>
            <person name="Abe I."/>
            <person name="Matsunaga S."/>
            <person name="Kalinowski J."/>
            <person name="Takeyama H."/>
            <person name="Piel J."/>
        </authorList>
    </citation>
    <scope>NUCLEOTIDE SEQUENCE [LARGE SCALE GENOMIC DNA]</scope>
    <source>
        <strain evidence="4">TSY1</strain>
    </source>
</reference>
<dbReference type="HOGENOM" id="CLU_179842_0_0_7"/>
<name>W4LSM0_ENTF1</name>
<evidence type="ECO:0000313" key="4">
    <source>
        <dbReference type="Proteomes" id="UP000019141"/>
    </source>
</evidence>
<keyword evidence="4" id="KW-1185">Reference proteome</keyword>
<evidence type="ECO:0000313" key="3">
    <source>
        <dbReference type="EMBL" id="ETX00746.1"/>
    </source>
</evidence>
<dbReference type="EMBL" id="AZHW01000309">
    <property type="protein sequence ID" value="ETX00746.1"/>
    <property type="molecule type" value="Genomic_DNA"/>
</dbReference>
<dbReference type="AlphaFoldDB" id="W4LSM0"/>
<feature type="region of interest" description="Disordered" evidence="1">
    <location>
        <begin position="1"/>
        <end position="25"/>
    </location>
</feature>
<comment type="caution">
    <text evidence="3">The sequence shown here is derived from an EMBL/GenBank/DDBJ whole genome shotgun (WGS) entry which is preliminary data.</text>
</comment>
<dbReference type="Proteomes" id="UP000019141">
    <property type="component" value="Unassembled WGS sequence"/>
</dbReference>
<proteinExistence type="predicted"/>
<evidence type="ECO:0000259" key="2">
    <source>
        <dbReference type="Pfam" id="PF24696"/>
    </source>
</evidence>
<organism evidence="3 4">
    <name type="scientific">Entotheonella factor</name>
    <dbReference type="NCBI Taxonomy" id="1429438"/>
    <lineage>
        <taxon>Bacteria</taxon>
        <taxon>Pseudomonadati</taxon>
        <taxon>Nitrospinota/Tectimicrobiota group</taxon>
        <taxon>Candidatus Tectimicrobiota</taxon>
        <taxon>Candidatus Entotheonellia</taxon>
        <taxon>Candidatus Entotheonellales</taxon>
        <taxon>Candidatus Entotheonellaceae</taxon>
        <taxon>Candidatus Entotheonella</taxon>
    </lineage>
</organism>
<gene>
    <name evidence="3" type="ORF">ETSY1_10000</name>
</gene>
<feature type="compositionally biased region" description="Basic and acidic residues" evidence="1">
    <location>
        <begin position="11"/>
        <end position="25"/>
    </location>
</feature>
<dbReference type="Pfam" id="PF24696">
    <property type="entry name" value="UGSC"/>
    <property type="match status" value="1"/>
</dbReference>
<sequence length="95" mass="10303">MGLVKLLDPTAKPHDDEKPLAQRHTDLHGKRVGILDNTKSNADILMKRMAALLCEQHGAADVIHRRKAHAAIGATEELLDEMAESCDLVLLGSGD</sequence>
<dbReference type="InterPro" id="IPR057767">
    <property type="entry name" value="UGSC-like_dom"/>
</dbReference>
<feature type="domain" description="UGSC-like" evidence="2">
    <location>
        <begin position="6"/>
        <end position="95"/>
    </location>
</feature>
<accession>W4LSM0</accession>
<evidence type="ECO:0000256" key="1">
    <source>
        <dbReference type="SAM" id="MobiDB-lite"/>
    </source>
</evidence>